<name>A0A3N9TB64_9VIBR</name>
<evidence type="ECO:0000313" key="7">
    <source>
        <dbReference type="EMBL" id="RQW61377.1"/>
    </source>
</evidence>
<comment type="similarity">
    <text evidence="1 4">Belongs to the pyrroline-5-carboxylate reductase family.</text>
</comment>
<dbReference type="Gene3D" id="3.40.50.720">
    <property type="entry name" value="NAD(P)-binding Rossmann-like Domain"/>
    <property type="match status" value="1"/>
</dbReference>
<feature type="domain" description="Pyrroline-5-carboxylate reductase dimerisation" evidence="6">
    <location>
        <begin position="161"/>
        <end position="265"/>
    </location>
</feature>
<keyword evidence="4" id="KW-0028">Amino-acid biosynthesis</keyword>
<evidence type="ECO:0000259" key="6">
    <source>
        <dbReference type="Pfam" id="PF14748"/>
    </source>
</evidence>
<organism evidence="7 8">
    <name type="scientific">Vibrio viridaestus</name>
    <dbReference type="NCBI Taxonomy" id="2487322"/>
    <lineage>
        <taxon>Bacteria</taxon>
        <taxon>Pseudomonadati</taxon>
        <taxon>Pseudomonadota</taxon>
        <taxon>Gammaproteobacteria</taxon>
        <taxon>Vibrionales</taxon>
        <taxon>Vibrionaceae</taxon>
        <taxon>Vibrio</taxon>
    </lineage>
</organism>
<comment type="catalytic activity">
    <reaction evidence="4">
        <text>L-proline + NAD(+) = (S)-1-pyrroline-5-carboxylate + NADH + 2 H(+)</text>
        <dbReference type="Rhea" id="RHEA:14105"/>
        <dbReference type="ChEBI" id="CHEBI:15378"/>
        <dbReference type="ChEBI" id="CHEBI:17388"/>
        <dbReference type="ChEBI" id="CHEBI:57540"/>
        <dbReference type="ChEBI" id="CHEBI:57945"/>
        <dbReference type="ChEBI" id="CHEBI:60039"/>
        <dbReference type="EC" id="1.5.1.2"/>
    </reaction>
</comment>
<dbReference type="PIRSF" id="PIRSF000193">
    <property type="entry name" value="Pyrrol-5-carb_rd"/>
    <property type="match status" value="1"/>
</dbReference>
<evidence type="ECO:0000256" key="1">
    <source>
        <dbReference type="ARBA" id="ARBA00005525"/>
    </source>
</evidence>
<comment type="caution">
    <text evidence="7">The sequence shown here is derived from an EMBL/GenBank/DDBJ whole genome shotgun (WGS) entry which is preliminary data.</text>
</comment>
<dbReference type="GO" id="GO:0005737">
    <property type="term" value="C:cytoplasm"/>
    <property type="evidence" value="ECO:0007669"/>
    <property type="project" value="UniProtKB-SubCell"/>
</dbReference>
<dbReference type="Gene3D" id="1.10.3730.10">
    <property type="entry name" value="ProC C-terminal domain-like"/>
    <property type="match status" value="1"/>
</dbReference>
<dbReference type="InterPro" id="IPR036291">
    <property type="entry name" value="NAD(P)-bd_dom_sf"/>
</dbReference>
<keyword evidence="2 4" id="KW-0521">NADP</keyword>
<keyword evidence="4" id="KW-0641">Proline biosynthesis</keyword>
<dbReference type="UniPathway" id="UPA00098">
    <property type="reaction ID" value="UER00361"/>
</dbReference>
<keyword evidence="8" id="KW-1185">Reference proteome</keyword>
<comment type="pathway">
    <text evidence="4">Amino-acid biosynthesis; L-proline biosynthesis; L-proline from L-glutamate 5-semialdehyde: step 1/1.</text>
</comment>
<accession>A0A3N9TB64</accession>
<dbReference type="Pfam" id="PF14748">
    <property type="entry name" value="P5CR_dimer"/>
    <property type="match status" value="1"/>
</dbReference>
<evidence type="ECO:0000256" key="4">
    <source>
        <dbReference type="HAMAP-Rule" id="MF_01925"/>
    </source>
</evidence>
<dbReference type="EC" id="1.5.1.2" evidence="4"/>
<dbReference type="InterPro" id="IPR008927">
    <property type="entry name" value="6-PGluconate_DH-like_C_sf"/>
</dbReference>
<comment type="subcellular location">
    <subcellularLocation>
        <location evidence="4">Cytoplasm</location>
    </subcellularLocation>
</comment>
<dbReference type="InterPro" id="IPR029036">
    <property type="entry name" value="P5CR_dimer"/>
</dbReference>
<dbReference type="PANTHER" id="PTHR11645:SF0">
    <property type="entry name" value="PYRROLINE-5-CARBOXYLATE REDUCTASE 3"/>
    <property type="match status" value="1"/>
</dbReference>
<dbReference type="RefSeq" id="WP_124938965.1">
    <property type="nucleotide sequence ID" value="NZ_RJVQ01000013.1"/>
</dbReference>
<dbReference type="PANTHER" id="PTHR11645">
    <property type="entry name" value="PYRROLINE-5-CARBOXYLATE REDUCTASE"/>
    <property type="match status" value="1"/>
</dbReference>
<proteinExistence type="inferred from homology"/>
<protein>
    <recommendedName>
        <fullName evidence="4">Pyrroline-5-carboxylate reductase</fullName>
        <shortName evidence="4">P5C reductase</shortName>
        <shortName evidence="4">P5CR</shortName>
        <ecNumber evidence="4">1.5.1.2</ecNumber>
    </recommendedName>
    <alternativeName>
        <fullName evidence="4">PCA reductase</fullName>
    </alternativeName>
</protein>
<dbReference type="SUPFAM" id="SSF48179">
    <property type="entry name" value="6-phosphogluconate dehydrogenase C-terminal domain-like"/>
    <property type="match status" value="1"/>
</dbReference>
<reference evidence="7 8" key="1">
    <citation type="submission" date="2018-11" db="EMBL/GenBank/DDBJ databases">
        <title>Vibrio LJC006 sp. nov., isolated from seawater during the bloom of the enteromorpha.</title>
        <authorList>
            <person name="Liang J."/>
        </authorList>
    </citation>
    <scope>NUCLEOTIDE SEQUENCE [LARGE SCALE GENOMIC DNA]</scope>
    <source>
        <strain evidence="7 8">LJC006</strain>
    </source>
</reference>
<dbReference type="SUPFAM" id="SSF51735">
    <property type="entry name" value="NAD(P)-binding Rossmann-fold domains"/>
    <property type="match status" value="1"/>
</dbReference>
<evidence type="ECO:0000256" key="2">
    <source>
        <dbReference type="ARBA" id="ARBA00022857"/>
    </source>
</evidence>
<gene>
    <name evidence="4" type="primary">proC</name>
    <name evidence="7" type="ORF">EES38_19900</name>
</gene>
<dbReference type="AlphaFoldDB" id="A0A3N9TB64"/>
<feature type="domain" description="Pyrroline-5-carboxylate reductase catalytic N-terminal" evidence="5">
    <location>
        <begin position="6"/>
        <end position="101"/>
    </location>
</feature>
<dbReference type="InterPro" id="IPR000304">
    <property type="entry name" value="Pyrroline-COOH_reductase"/>
</dbReference>
<evidence type="ECO:0000256" key="3">
    <source>
        <dbReference type="ARBA" id="ARBA00023002"/>
    </source>
</evidence>
<evidence type="ECO:0000313" key="8">
    <source>
        <dbReference type="Proteomes" id="UP000281112"/>
    </source>
</evidence>
<keyword evidence="3 4" id="KW-0560">Oxidoreductase</keyword>
<dbReference type="Pfam" id="PF03807">
    <property type="entry name" value="F420_oxidored"/>
    <property type="match status" value="1"/>
</dbReference>
<dbReference type="Proteomes" id="UP000281112">
    <property type="component" value="Unassembled WGS sequence"/>
</dbReference>
<dbReference type="HAMAP" id="MF_01925">
    <property type="entry name" value="P5C_reductase"/>
    <property type="match status" value="1"/>
</dbReference>
<dbReference type="InterPro" id="IPR028939">
    <property type="entry name" value="P5C_Rdtase_cat_N"/>
</dbReference>
<evidence type="ECO:0000259" key="5">
    <source>
        <dbReference type="Pfam" id="PF03807"/>
    </source>
</evidence>
<dbReference type="GO" id="GO:0055129">
    <property type="term" value="P:L-proline biosynthetic process"/>
    <property type="evidence" value="ECO:0007669"/>
    <property type="project" value="UniProtKB-UniRule"/>
</dbReference>
<comment type="catalytic activity">
    <reaction evidence="4">
        <text>L-proline + NADP(+) = (S)-1-pyrroline-5-carboxylate + NADPH + 2 H(+)</text>
        <dbReference type="Rhea" id="RHEA:14109"/>
        <dbReference type="ChEBI" id="CHEBI:15378"/>
        <dbReference type="ChEBI" id="CHEBI:17388"/>
        <dbReference type="ChEBI" id="CHEBI:57783"/>
        <dbReference type="ChEBI" id="CHEBI:58349"/>
        <dbReference type="ChEBI" id="CHEBI:60039"/>
        <dbReference type="EC" id="1.5.1.2"/>
    </reaction>
</comment>
<sequence>MLTQQIHFFGAGQMAEAMIRATINSQCFAADHISCFDIRPSRTVELSQQYGILEQEDVAINLANADIIVLGVRPQDDLVAIAKIINQHAKPNATLISIIAGVTLQQLGENFGTERPIARIIPNTLTDTGLGYTGAVYNDLVDKKIVDTFVTSFGKVMHVAENMLDIFTGYGVAGINYVYLFIEALVDAGVLAGMPREQAKAIAYENLIGAVEMLNLSNCHPRQLLDINNSPAGVGINGLFELNQSNFAGAIQKSVLTQVRRTTELAKGK</sequence>
<comment type="function">
    <text evidence="4">Catalyzes the reduction of 1-pyrroline-5-carboxylate (PCA) to L-proline.</text>
</comment>
<dbReference type="OrthoDB" id="9805754at2"/>
<dbReference type="GO" id="GO:0004735">
    <property type="term" value="F:pyrroline-5-carboxylate reductase activity"/>
    <property type="evidence" value="ECO:0007669"/>
    <property type="project" value="UniProtKB-UniRule"/>
</dbReference>
<keyword evidence="4" id="KW-0963">Cytoplasm</keyword>
<dbReference type="EMBL" id="RJVQ01000013">
    <property type="protein sequence ID" value="RQW61377.1"/>
    <property type="molecule type" value="Genomic_DNA"/>
</dbReference>